<dbReference type="EC" id="1.-.-.-" evidence="2"/>
<proteinExistence type="predicted"/>
<comment type="caution">
    <text evidence="2">The sequence shown here is derived from an EMBL/GenBank/DDBJ whole genome shotgun (WGS) entry which is preliminary data.</text>
</comment>
<name>A0ABV5KX97_9BACL</name>
<sequence>MKTTFDVIIVGARVAGSTLAYELGKAGFDVLLLEKGTLPSDTLSTHNFFSNSVAMLREMGVMDRLLATDTPLYKRAYIEFDDAVIDGQYPEVNGENACFCIKRTYLDHALFEAATAQAGVTAIQGFRVTDLLREDGRVTGVTGVSRVGAAASYTARLVVGADGRHSVVRSLAGAKRLQAVPTDFASYVGYFSGYEQKGEPCVEFYKKGDRLAIVFPTSDGQHVVGAMFPLTDQAWIDRFKADAEKGFRELVGSGLAGTPLAERLPVAELGGPVRGLLGYDNDWFEGMGPGWALVGDALSFKDPAVGQGMHDAMYGARVLTRILAASTDWSASWDDMAAAYGRELEAKMMSRFGMACQITKNVPVKPEQQMVNRLIGAHPEATQAFLGIYNYANEPEALGMTIGRLLQTKE</sequence>
<dbReference type="GO" id="GO:0016491">
    <property type="term" value="F:oxidoreductase activity"/>
    <property type="evidence" value="ECO:0007669"/>
    <property type="project" value="UniProtKB-KW"/>
</dbReference>
<dbReference type="SUPFAM" id="SSF51905">
    <property type="entry name" value="FAD/NAD(P)-binding domain"/>
    <property type="match status" value="1"/>
</dbReference>
<dbReference type="Gene3D" id="3.50.50.60">
    <property type="entry name" value="FAD/NAD(P)-binding domain"/>
    <property type="match status" value="1"/>
</dbReference>
<dbReference type="InterPro" id="IPR002938">
    <property type="entry name" value="FAD-bd"/>
</dbReference>
<accession>A0ABV5KX97</accession>
<dbReference type="RefSeq" id="WP_377498228.1">
    <property type="nucleotide sequence ID" value="NZ_JBHMDO010000034.1"/>
</dbReference>
<dbReference type="InterPro" id="IPR050407">
    <property type="entry name" value="Geranylgeranyl_reductase"/>
</dbReference>
<keyword evidence="2" id="KW-0560">Oxidoreductase</keyword>
<dbReference type="EMBL" id="JBHMDO010000034">
    <property type="protein sequence ID" value="MFB9328687.1"/>
    <property type="molecule type" value="Genomic_DNA"/>
</dbReference>
<feature type="domain" description="FAD-binding" evidence="1">
    <location>
        <begin position="5"/>
        <end position="176"/>
    </location>
</feature>
<dbReference type="PANTHER" id="PTHR42685">
    <property type="entry name" value="GERANYLGERANYL DIPHOSPHATE REDUCTASE"/>
    <property type="match status" value="1"/>
</dbReference>
<protein>
    <submittedName>
        <fullName evidence="2">NAD(P)/FAD-dependent oxidoreductase</fullName>
        <ecNumber evidence="2">1.-.-.-</ecNumber>
    </submittedName>
</protein>
<reference evidence="2 3" key="1">
    <citation type="submission" date="2024-09" db="EMBL/GenBank/DDBJ databases">
        <authorList>
            <person name="Sun Q."/>
            <person name="Mori K."/>
        </authorList>
    </citation>
    <scope>NUCLEOTIDE SEQUENCE [LARGE SCALE GENOMIC DNA]</scope>
    <source>
        <strain evidence="2 3">TISTR 2452</strain>
    </source>
</reference>
<dbReference type="InterPro" id="IPR036188">
    <property type="entry name" value="FAD/NAD-bd_sf"/>
</dbReference>
<dbReference type="PRINTS" id="PR00420">
    <property type="entry name" value="RNGMNOXGNASE"/>
</dbReference>
<organism evidence="2 3">
    <name type="scientific">Paenibacillus aurantiacus</name>
    <dbReference type="NCBI Taxonomy" id="1936118"/>
    <lineage>
        <taxon>Bacteria</taxon>
        <taxon>Bacillati</taxon>
        <taxon>Bacillota</taxon>
        <taxon>Bacilli</taxon>
        <taxon>Bacillales</taxon>
        <taxon>Paenibacillaceae</taxon>
        <taxon>Paenibacillus</taxon>
    </lineage>
</organism>
<evidence type="ECO:0000313" key="2">
    <source>
        <dbReference type="EMBL" id="MFB9328687.1"/>
    </source>
</evidence>
<dbReference type="Pfam" id="PF01494">
    <property type="entry name" value="FAD_binding_3"/>
    <property type="match status" value="1"/>
</dbReference>
<dbReference type="Proteomes" id="UP001589747">
    <property type="component" value="Unassembled WGS sequence"/>
</dbReference>
<gene>
    <name evidence="2" type="ORF">ACFFSY_22355</name>
</gene>
<evidence type="ECO:0000313" key="3">
    <source>
        <dbReference type="Proteomes" id="UP001589747"/>
    </source>
</evidence>
<evidence type="ECO:0000259" key="1">
    <source>
        <dbReference type="Pfam" id="PF01494"/>
    </source>
</evidence>
<keyword evidence="3" id="KW-1185">Reference proteome</keyword>
<dbReference type="PANTHER" id="PTHR42685:SF22">
    <property type="entry name" value="CONDITIONED MEDIUM FACTOR RECEPTOR 1"/>
    <property type="match status" value="1"/>
</dbReference>